<proteinExistence type="predicted"/>
<keyword evidence="2" id="KW-1185">Reference proteome</keyword>
<name>A0ACB8EWK0_9SAUR</name>
<comment type="caution">
    <text evidence="1">The sequence shown here is derived from an EMBL/GenBank/DDBJ whole genome shotgun (WGS) entry which is preliminary data.</text>
</comment>
<gene>
    <name evidence="1" type="ORF">K3G42_014795</name>
</gene>
<dbReference type="Proteomes" id="UP000827872">
    <property type="component" value="Linkage Group LG15"/>
</dbReference>
<protein>
    <submittedName>
        <fullName evidence="1">Uncharacterized protein</fullName>
    </submittedName>
</protein>
<evidence type="ECO:0000313" key="1">
    <source>
        <dbReference type="EMBL" id="KAH7997329.1"/>
    </source>
</evidence>
<evidence type="ECO:0000313" key="2">
    <source>
        <dbReference type="Proteomes" id="UP000827872"/>
    </source>
</evidence>
<organism evidence="1 2">
    <name type="scientific">Sphaerodactylus townsendi</name>
    <dbReference type="NCBI Taxonomy" id="933632"/>
    <lineage>
        <taxon>Eukaryota</taxon>
        <taxon>Metazoa</taxon>
        <taxon>Chordata</taxon>
        <taxon>Craniata</taxon>
        <taxon>Vertebrata</taxon>
        <taxon>Euteleostomi</taxon>
        <taxon>Lepidosauria</taxon>
        <taxon>Squamata</taxon>
        <taxon>Bifurcata</taxon>
        <taxon>Gekkota</taxon>
        <taxon>Sphaerodactylidae</taxon>
        <taxon>Sphaerodactylus</taxon>
    </lineage>
</organism>
<accession>A0ACB8EWK0</accession>
<dbReference type="EMBL" id="CM037628">
    <property type="protein sequence ID" value="KAH7997329.1"/>
    <property type="molecule type" value="Genomic_DNA"/>
</dbReference>
<sequence length="98" mass="11086">MKLLVFRGRCTTKVAENVSPCHAESVRGPSPWHTLRILSRQIWRLKLEGLQHRHSVDVVNSYRQLWLYLGQPRLLPLVPMATTDLIASSLACLHGCTG</sequence>
<reference evidence="1" key="1">
    <citation type="submission" date="2021-08" db="EMBL/GenBank/DDBJ databases">
        <title>The first chromosome-level gecko genome reveals the dynamic sex chromosomes of Neotropical dwarf geckos (Sphaerodactylidae: Sphaerodactylus).</title>
        <authorList>
            <person name="Pinto B.J."/>
            <person name="Keating S.E."/>
            <person name="Gamble T."/>
        </authorList>
    </citation>
    <scope>NUCLEOTIDE SEQUENCE</scope>
    <source>
        <strain evidence="1">TG3544</strain>
    </source>
</reference>